<dbReference type="Proteomes" id="UP000198939">
    <property type="component" value="Unassembled WGS sequence"/>
</dbReference>
<organism evidence="1 2">
    <name type="scientific">Rhizobium tibeticum</name>
    <dbReference type="NCBI Taxonomy" id="501024"/>
    <lineage>
        <taxon>Bacteria</taxon>
        <taxon>Pseudomonadati</taxon>
        <taxon>Pseudomonadota</taxon>
        <taxon>Alphaproteobacteria</taxon>
        <taxon>Hyphomicrobiales</taxon>
        <taxon>Rhizobiaceae</taxon>
        <taxon>Rhizobium/Agrobacterium group</taxon>
        <taxon>Rhizobium</taxon>
    </lineage>
</organism>
<accession>A0ABY1AZC0</accession>
<gene>
    <name evidence="1" type="ORF">SAMN05216228_11552</name>
</gene>
<evidence type="ECO:0000313" key="1">
    <source>
        <dbReference type="EMBL" id="SEP38135.1"/>
    </source>
</evidence>
<sequence>MSETSFFTDMIQSITDRGRQLLFSGSRTTQIAAEVDLQTLCEMLLSSRGEASGMAIAAEILER</sequence>
<name>A0ABY1AZC0_9HYPH</name>
<evidence type="ECO:0000313" key="2">
    <source>
        <dbReference type="Proteomes" id="UP000198939"/>
    </source>
</evidence>
<dbReference type="EMBL" id="FOCV01000155">
    <property type="protein sequence ID" value="SEP38135.1"/>
    <property type="molecule type" value="Genomic_DNA"/>
</dbReference>
<proteinExistence type="predicted"/>
<reference evidence="1 2" key="1">
    <citation type="submission" date="2016-10" db="EMBL/GenBank/DDBJ databases">
        <authorList>
            <person name="Varghese N."/>
            <person name="Submissions S."/>
        </authorList>
    </citation>
    <scope>NUCLEOTIDE SEQUENCE [LARGE SCALE GENOMIC DNA]</scope>
    <source>
        <strain evidence="1 2">CGMCC 1.7071</strain>
    </source>
</reference>
<protein>
    <submittedName>
        <fullName evidence="1">Malonyl-CoA decarboxylase</fullName>
    </submittedName>
</protein>
<keyword evidence="2" id="KW-1185">Reference proteome</keyword>
<comment type="caution">
    <text evidence="1">The sequence shown here is derived from an EMBL/GenBank/DDBJ whole genome shotgun (WGS) entry which is preliminary data.</text>
</comment>